<protein>
    <recommendedName>
        <fullName evidence="1">CRAL-TRIO domain-containing protein</fullName>
    </recommendedName>
</protein>
<dbReference type="InterPro" id="IPR001251">
    <property type="entry name" value="CRAL-TRIO_dom"/>
</dbReference>
<evidence type="ECO:0000313" key="3">
    <source>
        <dbReference type="Proteomes" id="UP000092460"/>
    </source>
</evidence>
<dbReference type="STRING" id="67801.A0A1B0BJU8"/>
<evidence type="ECO:0000259" key="1">
    <source>
        <dbReference type="Pfam" id="PF00650"/>
    </source>
</evidence>
<dbReference type="EnsemblMetazoa" id="GPPI032431-RA">
    <property type="protein sequence ID" value="GPPI032431-PA"/>
    <property type="gene ID" value="GPPI032431"/>
</dbReference>
<dbReference type="InterPro" id="IPR036865">
    <property type="entry name" value="CRAL-TRIO_dom_sf"/>
</dbReference>
<dbReference type="SUPFAM" id="SSF52087">
    <property type="entry name" value="CRAL/TRIO domain"/>
    <property type="match status" value="1"/>
</dbReference>
<sequence>MGDLKYNEYDRIQQCYTLNRFNVPLWAVKQRINEPNAVKQFIDLCNNIGSTCSARRNISQTTAVKFLYARKFDITRAVSLYEQHEQIRLKEGLYNIDPDAEPLYSELKTGKFTILPARDSSGAAIALFTANKHSPLNVTHTTTLQGIVYQLDCALQDTETQKAGLVFIYDMSGSKYSNFDYDLSQKILTLLKVSVYISFSLFYNS</sequence>
<dbReference type="CDD" id="cd00170">
    <property type="entry name" value="SEC14"/>
    <property type="match status" value="1"/>
</dbReference>
<dbReference type="Gene3D" id="3.40.525.10">
    <property type="entry name" value="CRAL-TRIO lipid binding domain"/>
    <property type="match status" value="1"/>
</dbReference>
<keyword evidence="3" id="KW-1185">Reference proteome</keyword>
<accession>A0A1B0BJU8</accession>
<reference evidence="3" key="1">
    <citation type="submission" date="2015-01" db="EMBL/GenBank/DDBJ databases">
        <authorList>
            <person name="Aksoy S."/>
            <person name="Warren W."/>
            <person name="Wilson R.K."/>
        </authorList>
    </citation>
    <scope>NUCLEOTIDE SEQUENCE [LARGE SCALE GENOMIC DNA]</scope>
    <source>
        <strain evidence="3">IAEA</strain>
    </source>
</reference>
<proteinExistence type="predicted"/>
<dbReference type="Proteomes" id="UP000092460">
    <property type="component" value="Unassembled WGS sequence"/>
</dbReference>
<dbReference type="VEuPathDB" id="VectorBase:GPPI032431"/>
<organism evidence="2 3">
    <name type="scientific">Glossina palpalis gambiensis</name>
    <dbReference type="NCBI Taxonomy" id="67801"/>
    <lineage>
        <taxon>Eukaryota</taxon>
        <taxon>Metazoa</taxon>
        <taxon>Ecdysozoa</taxon>
        <taxon>Arthropoda</taxon>
        <taxon>Hexapoda</taxon>
        <taxon>Insecta</taxon>
        <taxon>Pterygota</taxon>
        <taxon>Neoptera</taxon>
        <taxon>Endopterygota</taxon>
        <taxon>Diptera</taxon>
        <taxon>Brachycera</taxon>
        <taxon>Muscomorpha</taxon>
        <taxon>Hippoboscoidea</taxon>
        <taxon>Glossinidae</taxon>
        <taxon>Glossina</taxon>
    </lineage>
</organism>
<feature type="domain" description="CRAL-TRIO" evidence="1">
    <location>
        <begin position="110"/>
        <end position="192"/>
    </location>
</feature>
<name>A0A1B0BJU8_9MUSC</name>
<dbReference type="Pfam" id="PF00650">
    <property type="entry name" value="CRAL_TRIO"/>
    <property type="match status" value="1"/>
</dbReference>
<dbReference type="GO" id="GO:1902936">
    <property type="term" value="F:phosphatidylinositol bisphosphate binding"/>
    <property type="evidence" value="ECO:0007669"/>
    <property type="project" value="TreeGrafter"/>
</dbReference>
<evidence type="ECO:0000313" key="2">
    <source>
        <dbReference type="EnsemblMetazoa" id="GPPI032431-PA"/>
    </source>
</evidence>
<dbReference type="SUPFAM" id="SSF46938">
    <property type="entry name" value="CRAL/TRIO N-terminal domain"/>
    <property type="match status" value="1"/>
</dbReference>
<dbReference type="EMBL" id="JXJN01015631">
    <property type="status" value="NOT_ANNOTATED_CDS"/>
    <property type="molecule type" value="Genomic_DNA"/>
</dbReference>
<dbReference type="GO" id="GO:0016020">
    <property type="term" value="C:membrane"/>
    <property type="evidence" value="ECO:0007669"/>
    <property type="project" value="TreeGrafter"/>
</dbReference>
<dbReference type="InterPro" id="IPR036273">
    <property type="entry name" value="CRAL/TRIO_N_dom_sf"/>
</dbReference>
<dbReference type="PANTHER" id="PTHR10174">
    <property type="entry name" value="ALPHA-TOCOPHEROL TRANSFER PROTEIN-RELATED"/>
    <property type="match status" value="1"/>
</dbReference>
<dbReference type="PANTHER" id="PTHR10174:SF208">
    <property type="entry name" value="CRAL-TRIO DOMAIN-CONTAINING PROTEIN DDB_G0278031"/>
    <property type="match status" value="1"/>
</dbReference>
<reference evidence="2" key="2">
    <citation type="submission" date="2020-05" db="UniProtKB">
        <authorList>
            <consortium name="EnsemblMetazoa"/>
        </authorList>
    </citation>
    <scope>IDENTIFICATION</scope>
    <source>
        <strain evidence="2">IAEA</strain>
    </source>
</reference>
<dbReference type="Gene3D" id="1.10.8.20">
    <property type="entry name" value="N-terminal domain of phosphatidylinositol transfer protein sec14p"/>
    <property type="match status" value="1"/>
</dbReference>
<dbReference type="AlphaFoldDB" id="A0A1B0BJU8"/>